<dbReference type="Pfam" id="PF01547">
    <property type="entry name" value="SBP_bac_1"/>
    <property type="match status" value="1"/>
</dbReference>
<gene>
    <name evidence="1" type="ORF">ENN92_00135</name>
</gene>
<dbReference type="AlphaFoldDB" id="A0A7C1DI06"/>
<dbReference type="EMBL" id="DSDM01000011">
    <property type="protein sequence ID" value="HDQ88547.1"/>
    <property type="molecule type" value="Genomic_DNA"/>
</dbReference>
<dbReference type="SUPFAM" id="SSF53850">
    <property type="entry name" value="Periplasmic binding protein-like II"/>
    <property type="match status" value="1"/>
</dbReference>
<dbReference type="PROSITE" id="PS51257">
    <property type="entry name" value="PROKAR_LIPOPROTEIN"/>
    <property type="match status" value="1"/>
</dbReference>
<organism evidence="1">
    <name type="scientific">candidate division WWE3 bacterium</name>
    <dbReference type="NCBI Taxonomy" id="2053526"/>
    <lineage>
        <taxon>Bacteria</taxon>
        <taxon>Katanobacteria</taxon>
    </lineage>
</organism>
<name>A0A7C1DI06_UNCKA</name>
<dbReference type="Proteomes" id="UP000886066">
    <property type="component" value="Unassembled WGS sequence"/>
</dbReference>
<sequence>MKYKLPTLVLLVSLAFLLTACTLQDLPLIGQYLPGGKPVTSGPVTLTMWGLWENPEVMQALIAEYTSRNTSVTINYEDRSVLKPVSSYKERVFNRIIEADSPDIVRIHSSWVPRMINGDMLAPMPKSVMSVEEFSNAFYPIVSAQAVSGGNAYAMPLYYDGLALVYNRDHFDEVGQQSPPTAWEEFRRLALELSIYSDQDLIRAGAAMGSANNIDFCTDILGLMWSQAGVDIINGLDSRSAQDALTFYINFAKEDKVWNDNFPEATQAFANGQVSMIFVPTWQILDILAASPGLNIGVAPVPQVSAESPTAWGSFWMEGVSAKSQNAAVAWDFLKFLVEKEQQLSFFNSSSNYRGFGSPYARKDLSDELALNDYLRPYVLDAPYAKTAEIAGRSGNSRQEEAIREAINSVLSGISAGEALTKAKAEISR</sequence>
<dbReference type="InterPro" id="IPR050490">
    <property type="entry name" value="Bact_solute-bd_prot1"/>
</dbReference>
<dbReference type="InterPro" id="IPR006059">
    <property type="entry name" value="SBP"/>
</dbReference>
<accession>A0A7C1DI06</accession>
<comment type="caution">
    <text evidence="1">The sequence shown here is derived from an EMBL/GenBank/DDBJ whole genome shotgun (WGS) entry which is preliminary data.</text>
</comment>
<dbReference type="PANTHER" id="PTHR43649:SF12">
    <property type="entry name" value="DIACETYLCHITOBIOSE BINDING PROTEIN DASA"/>
    <property type="match status" value="1"/>
</dbReference>
<dbReference type="Gene3D" id="3.40.190.10">
    <property type="entry name" value="Periplasmic binding protein-like II"/>
    <property type="match status" value="1"/>
</dbReference>
<protein>
    <submittedName>
        <fullName evidence="1">Extracellular solute-binding protein</fullName>
    </submittedName>
</protein>
<reference evidence="1" key="1">
    <citation type="journal article" date="2020" name="mSystems">
        <title>Genome- and Community-Level Interaction Insights into Carbon Utilization and Element Cycling Functions of Hydrothermarchaeota in Hydrothermal Sediment.</title>
        <authorList>
            <person name="Zhou Z."/>
            <person name="Liu Y."/>
            <person name="Xu W."/>
            <person name="Pan J."/>
            <person name="Luo Z.H."/>
            <person name="Li M."/>
        </authorList>
    </citation>
    <scope>NUCLEOTIDE SEQUENCE [LARGE SCALE GENOMIC DNA]</scope>
    <source>
        <strain evidence="1">SpSt-1219</strain>
    </source>
</reference>
<evidence type="ECO:0000313" key="1">
    <source>
        <dbReference type="EMBL" id="HDQ88547.1"/>
    </source>
</evidence>
<dbReference type="PANTHER" id="PTHR43649">
    <property type="entry name" value="ARABINOSE-BINDING PROTEIN-RELATED"/>
    <property type="match status" value="1"/>
</dbReference>
<proteinExistence type="predicted"/>